<dbReference type="AlphaFoldDB" id="A0A1G5QH31"/>
<keyword evidence="3" id="KW-0813">Transport</keyword>
<dbReference type="Pfam" id="PF00005">
    <property type="entry name" value="ABC_tran"/>
    <property type="match status" value="1"/>
</dbReference>
<keyword evidence="9" id="KW-0472">Membrane</keyword>
<sequence>MVSGSTVTKLALRVSDLSAMRSGRTILYPTSLNIAPAERIGIVGSSGSGKSTFGHALIDDLRRQGHSVAQVPQSPDEALDPLRSMAFHWQEAERALGLKPGTADREALFATLKIEKGDMRKRPWGWSRGMQQRFVIAMALIGAPDLIVLDEPTSALDPVVAAATMQLLDQHLTEQNIAMVLITHDLGLASKWVSKLAVMQDGHLVEEAATQDILNTPQTKAAQSLVAHRNWMALPC</sequence>
<evidence type="ECO:0000256" key="9">
    <source>
        <dbReference type="ARBA" id="ARBA00023136"/>
    </source>
</evidence>
<dbReference type="InterPro" id="IPR027417">
    <property type="entry name" value="P-loop_NTPase"/>
</dbReference>
<comment type="similarity">
    <text evidence="2">Belongs to the ABC transporter superfamily.</text>
</comment>
<keyword evidence="7 11" id="KW-0067">ATP-binding</keyword>
<evidence type="ECO:0000259" key="10">
    <source>
        <dbReference type="PROSITE" id="PS50893"/>
    </source>
</evidence>
<evidence type="ECO:0000256" key="2">
    <source>
        <dbReference type="ARBA" id="ARBA00005417"/>
    </source>
</evidence>
<dbReference type="STRING" id="1156985.SAMN04488118_104177"/>
<dbReference type="PROSITE" id="PS50893">
    <property type="entry name" value="ABC_TRANSPORTER_2"/>
    <property type="match status" value="1"/>
</dbReference>
<dbReference type="Proteomes" id="UP000198767">
    <property type="component" value="Unassembled WGS sequence"/>
</dbReference>
<accession>A0A1G5QH31</accession>
<evidence type="ECO:0000313" key="12">
    <source>
        <dbReference type="Proteomes" id="UP000198767"/>
    </source>
</evidence>
<dbReference type="EMBL" id="FMWG01000004">
    <property type="protein sequence ID" value="SCZ60938.1"/>
    <property type="molecule type" value="Genomic_DNA"/>
</dbReference>
<dbReference type="InterPro" id="IPR050388">
    <property type="entry name" value="ABC_Ni/Peptide_Import"/>
</dbReference>
<protein>
    <submittedName>
        <fullName evidence="11">Peptide/nickel transport system ATP-binding protein</fullName>
    </submittedName>
</protein>
<dbReference type="GO" id="GO:0005524">
    <property type="term" value="F:ATP binding"/>
    <property type="evidence" value="ECO:0007669"/>
    <property type="project" value="UniProtKB-KW"/>
</dbReference>
<evidence type="ECO:0000313" key="11">
    <source>
        <dbReference type="EMBL" id="SCZ60938.1"/>
    </source>
</evidence>
<evidence type="ECO:0000256" key="7">
    <source>
        <dbReference type="ARBA" id="ARBA00022840"/>
    </source>
</evidence>
<gene>
    <name evidence="11" type="ORF">SAMN04488118_104177</name>
</gene>
<keyword evidence="12" id="KW-1185">Reference proteome</keyword>
<name>A0A1G5QH31_9RHOB</name>
<proteinExistence type="inferred from homology"/>
<dbReference type="SUPFAM" id="SSF52540">
    <property type="entry name" value="P-loop containing nucleoside triphosphate hydrolases"/>
    <property type="match status" value="1"/>
</dbReference>
<dbReference type="RefSeq" id="WP_232716401.1">
    <property type="nucleotide sequence ID" value="NZ_FMWG01000004.1"/>
</dbReference>
<keyword evidence="8" id="KW-1278">Translocase</keyword>
<evidence type="ECO:0000256" key="1">
    <source>
        <dbReference type="ARBA" id="ARBA00004417"/>
    </source>
</evidence>
<reference evidence="11 12" key="1">
    <citation type="submission" date="2016-10" db="EMBL/GenBank/DDBJ databases">
        <authorList>
            <person name="de Groot N.N."/>
        </authorList>
    </citation>
    <scope>NUCLEOTIDE SEQUENCE [LARGE SCALE GENOMIC DNA]</scope>
    <source>
        <strain evidence="11 12">U95</strain>
    </source>
</reference>
<evidence type="ECO:0000256" key="6">
    <source>
        <dbReference type="ARBA" id="ARBA00022741"/>
    </source>
</evidence>
<feature type="domain" description="ABC transporter" evidence="10">
    <location>
        <begin position="12"/>
        <end position="226"/>
    </location>
</feature>
<comment type="subcellular location">
    <subcellularLocation>
        <location evidence="1">Cell inner membrane</location>
        <topology evidence="1">Peripheral membrane protein</topology>
    </subcellularLocation>
</comment>
<evidence type="ECO:0000256" key="5">
    <source>
        <dbReference type="ARBA" id="ARBA00022519"/>
    </source>
</evidence>
<dbReference type="GO" id="GO:0016887">
    <property type="term" value="F:ATP hydrolysis activity"/>
    <property type="evidence" value="ECO:0007669"/>
    <property type="project" value="InterPro"/>
</dbReference>
<dbReference type="SMART" id="SM00382">
    <property type="entry name" value="AAA"/>
    <property type="match status" value="1"/>
</dbReference>
<evidence type="ECO:0000256" key="8">
    <source>
        <dbReference type="ARBA" id="ARBA00022967"/>
    </source>
</evidence>
<organism evidence="11 12">
    <name type="scientific">Epibacterium ulvae</name>
    <dbReference type="NCBI Taxonomy" id="1156985"/>
    <lineage>
        <taxon>Bacteria</taxon>
        <taxon>Pseudomonadati</taxon>
        <taxon>Pseudomonadota</taxon>
        <taxon>Alphaproteobacteria</taxon>
        <taxon>Rhodobacterales</taxon>
        <taxon>Roseobacteraceae</taxon>
        <taxon>Epibacterium</taxon>
    </lineage>
</organism>
<dbReference type="PANTHER" id="PTHR43297">
    <property type="entry name" value="OLIGOPEPTIDE TRANSPORT ATP-BINDING PROTEIN APPD"/>
    <property type="match status" value="1"/>
</dbReference>
<keyword evidence="5" id="KW-0997">Cell inner membrane</keyword>
<evidence type="ECO:0000256" key="4">
    <source>
        <dbReference type="ARBA" id="ARBA00022475"/>
    </source>
</evidence>
<dbReference type="InterPro" id="IPR003439">
    <property type="entry name" value="ABC_transporter-like_ATP-bd"/>
</dbReference>
<dbReference type="GO" id="GO:0005886">
    <property type="term" value="C:plasma membrane"/>
    <property type="evidence" value="ECO:0007669"/>
    <property type="project" value="UniProtKB-SubCell"/>
</dbReference>
<evidence type="ECO:0000256" key="3">
    <source>
        <dbReference type="ARBA" id="ARBA00022448"/>
    </source>
</evidence>
<dbReference type="Gene3D" id="3.40.50.300">
    <property type="entry name" value="P-loop containing nucleotide triphosphate hydrolases"/>
    <property type="match status" value="1"/>
</dbReference>
<dbReference type="InterPro" id="IPR003593">
    <property type="entry name" value="AAA+_ATPase"/>
</dbReference>
<dbReference type="PANTHER" id="PTHR43297:SF14">
    <property type="entry name" value="ATPASE AAA-TYPE CORE DOMAIN-CONTAINING PROTEIN"/>
    <property type="match status" value="1"/>
</dbReference>
<keyword evidence="6" id="KW-0547">Nucleotide-binding</keyword>
<keyword evidence="4" id="KW-1003">Cell membrane</keyword>